<accession>A0AA36CVM4</accession>
<name>A0AA36CVM4_9BILA</name>
<proteinExistence type="predicted"/>
<feature type="signal peptide" evidence="2">
    <location>
        <begin position="1"/>
        <end position="25"/>
    </location>
</feature>
<evidence type="ECO:0000256" key="2">
    <source>
        <dbReference type="SAM" id="SignalP"/>
    </source>
</evidence>
<protein>
    <submittedName>
        <fullName evidence="3">Uncharacterized protein</fullName>
    </submittedName>
</protein>
<keyword evidence="1" id="KW-1133">Transmembrane helix</keyword>
<reference evidence="3" key="1">
    <citation type="submission" date="2023-06" db="EMBL/GenBank/DDBJ databases">
        <authorList>
            <person name="Delattre M."/>
        </authorList>
    </citation>
    <scope>NUCLEOTIDE SEQUENCE</scope>
    <source>
        <strain evidence="3">AF72</strain>
    </source>
</reference>
<feature type="chain" id="PRO_5041416272" evidence="2">
    <location>
        <begin position="26"/>
        <end position="273"/>
    </location>
</feature>
<feature type="transmembrane region" description="Helical" evidence="1">
    <location>
        <begin position="204"/>
        <end position="225"/>
    </location>
</feature>
<dbReference type="Proteomes" id="UP001177023">
    <property type="component" value="Unassembled WGS sequence"/>
</dbReference>
<dbReference type="EMBL" id="CATQJA010002637">
    <property type="protein sequence ID" value="CAJ0575318.1"/>
    <property type="molecule type" value="Genomic_DNA"/>
</dbReference>
<gene>
    <name evidence="3" type="ORF">MSPICULIGERA_LOCUS13630</name>
</gene>
<keyword evidence="1" id="KW-0472">Membrane</keyword>
<evidence type="ECO:0000256" key="1">
    <source>
        <dbReference type="SAM" id="Phobius"/>
    </source>
</evidence>
<keyword evidence="2" id="KW-0732">Signal</keyword>
<evidence type="ECO:0000313" key="3">
    <source>
        <dbReference type="EMBL" id="CAJ0575318.1"/>
    </source>
</evidence>
<sequence>MADNIGDLAMRSLAACFLLVLLVSAGFDQLLSQNVSNQEYHGQLRRFDGLPFEEGVICGTSLICGRSYERVLTRQREFVLQISELKDSALFNMRTNENVELWQRQSLYCNDRLIMAFIFDNVTDLRLHCAWTGHGLEPGCVLAPEHVPGALEESPSSPFQVLLPDVVARRLVEARARLGCPENIDNVTPDELYLCRDRCTSLGLHPLLTPVLWVLFMGSLMVVLAEKRVRLRYWYSTKRRTAHIQCSTTDHHRHCRSYSNPAMINRINLFTFR</sequence>
<dbReference type="AlphaFoldDB" id="A0AA36CVM4"/>
<comment type="caution">
    <text evidence="3">The sequence shown here is derived from an EMBL/GenBank/DDBJ whole genome shotgun (WGS) entry which is preliminary data.</text>
</comment>
<feature type="non-terminal residue" evidence="3">
    <location>
        <position position="273"/>
    </location>
</feature>
<organism evidence="3 4">
    <name type="scientific">Mesorhabditis spiculigera</name>
    <dbReference type="NCBI Taxonomy" id="96644"/>
    <lineage>
        <taxon>Eukaryota</taxon>
        <taxon>Metazoa</taxon>
        <taxon>Ecdysozoa</taxon>
        <taxon>Nematoda</taxon>
        <taxon>Chromadorea</taxon>
        <taxon>Rhabditida</taxon>
        <taxon>Rhabditina</taxon>
        <taxon>Rhabditomorpha</taxon>
        <taxon>Rhabditoidea</taxon>
        <taxon>Rhabditidae</taxon>
        <taxon>Mesorhabditinae</taxon>
        <taxon>Mesorhabditis</taxon>
    </lineage>
</organism>
<keyword evidence="1" id="KW-0812">Transmembrane</keyword>
<evidence type="ECO:0000313" key="4">
    <source>
        <dbReference type="Proteomes" id="UP001177023"/>
    </source>
</evidence>
<keyword evidence="4" id="KW-1185">Reference proteome</keyword>